<evidence type="ECO:0000313" key="2">
    <source>
        <dbReference type="EMBL" id="JAD24275.1"/>
    </source>
</evidence>
<reference evidence="2" key="1">
    <citation type="submission" date="2014-09" db="EMBL/GenBank/DDBJ databases">
        <authorList>
            <person name="Magalhaes I.L.F."/>
            <person name="Oliveira U."/>
            <person name="Santos F.R."/>
            <person name="Vidigal T.H.D.A."/>
            <person name="Brescovit A.D."/>
            <person name="Santos A.J."/>
        </authorList>
    </citation>
    <scope>NUCLEOTIDE SEQUENCE</scope>
    <source>
        <tissue evidence="2">Shoot tissue taken approximately 20 cm above the soil surface</tissue>
    </source>
</reference>
<proteinExistence type="predicted"/>
<dbReference type="AlphaFoldDB" id="A0A0A8YG77"/>
<name>A0A0A8YG77_ARUDO</name>
<evidence type="ECO:0000256" key="1">
    <source>
        <dbReference type="SAM" id="MobiDB-lite"/>
    </source>
</evidence>
<feature type="compositionally biased region" description="Basic and acidic residues" evidence="1">
    <location>
        <begin position="22"/>
        <end position="33"/>
    </location>
</feature>
<reference evidence="2" key="2">
    <citation type="journal article" date="2015" name="Data Brief">
        <title>Shoot transcriptome of the giant reed, Arundo donax.</title>
        <authorList>
            <person name="Barrero R.A."/>
            <person name="Guerrero F.D."/>
            <person name="Moolhuijzen P."/>
            <person name="Goolsby J.A."/>
            <person name="Tidwell J."/>
            <person name="Bellgard S.E."/>
            <person name="Bellgard M.I."/>
        </authorList>
    </citation>
    <scope>NUCLEOTIDE SEQUENCE</scope>
    <source>
        <tissue evidence="2">Shoot tissue taken approximately 20 cm above the soil surface</tissue>
    </source>
</reference>
<protein>
    <submittedName>
        <fullName evidence="2">Uncharacterized protein</fullName>
    </submittedName>
</protein>
<dbReference type="EMBL" id="GBRH01273620">
    <property type="protein sequence ID" value="JAD24275.1"/>
    <property type="molecule type" value="Transcribed_RNA"/>
</dbReference>
<organism evidence="2">
    <name type="scientific">Arundo donax</name>
    <name type="common">Giant reed</name>
    <name type="synonym">Donax arundinaceus</name>
    <dbReference type="NCBI Taxonomy" id="35708"/>
    <lineage>
        <taxon>Eukaryota</taxon>
        <taxon>Viridiplantae</taxon>
        <taxon>Streptophyta</taxon>
        <taxon>Embryophyta</taxon>
        <taxon>Tracheophyta</taxon>
        <taxon>Spermatophyta</taxon>
        <taxon>Magnoliopsida</taxon>
        <taxon>Liliopsida</taxon>
        <taxon>Poales</taxon>
        <taxon>Poaceae</taxon>
        <taxon>PACMAD clade</taxon>
        <taxon>Arundinoideae</taxon>
        <taxon>Arundineae</taxon>
        <taxon>Arundo</taxon>
    </lineage>
</organism>
<feature type="region of interest" description="Disordered" evidence="1">
    <location>
        <begin position="1"/>
        <end position="42"/>
    </location>
</feature>
<sequence length="42" mass="4603">MKTAKRNALQGEDAQKNPAAKDGPKKDFGDRRTMARSTVPSE</sequence>
<accession>A0A0A8YG77</accession>